<name>A0A9X4MGT8_9BACT</name>
<reference evidence="2" key="2">
    <citation type="submission" date="2022-10" db="EMBL/GenBank/DDBJ databases">
        <authorList>
            <person name="Aronson H.S."/>
        </authorList>
    </citation>
    <scope>NUCLEOTIDE SEQUENCE</scope>
    <source>
        <strain evidence="2">RS19-109</strain>
    </source>
</reference>
<dbReference type="GO" id="GO:0006935">
    <property type="term" value="P:chemotaxis"/>
    <property type="evidence" value="ECO:0007669"/>
    <property type="project" value="InterPro"/>
</dbReference>
<dbReference type="PANTHER" id="PTHR22617:SF41">
    <property type="entry name" value="CHEMOTAXIS SIGNAL TRANSDUCTION SYSTEM ADAPTOR PROTEIN CHEW"/>
    <property type="match status" value="1"/>
</dbReference>
<accession>A0A9X4MGT8</accession>
<dbReference type="InterPro" id="IPR039315">
    <property type="entry name" value="CheW"/>
</dbReference>
<dbReference type="InterPro" id="IPR002545">
    <property type="entry name" value="CheW-lke_dom"/>
</dbReference>
<keyword evidence="3" id="KW-1185">Reference proteome</keyword>
<dbReference type="GO" id="GO:0007165">
    <property type="term" value="P:signal transduction"/>
    <property type="evidence" value="ECO:0007669"/>
    <property type="project" value="InterPro"/>
</dbReference>
<proteinExistence type="predicted"/>
<dbReference type="PANTHER" id="PTHR22617">
    <property type="entry name" value="CHEMOTAXIS SENSOR HISTIDINE KINASE-RELATED"/>
    <property type="match status" value="1"/>
</dbReference>
<dbReference type="SUPFAM" id="SSF50341">
    <property type="entry name" value="CheW-like"/>
    <property type="match status" value="1"/>
</dbReference>
<protein>
    <submittedName>
        <fullName evidence="2">Chemotaxis protein CheW</fullName>
    </submittedName>
</protein>
<dbReference type="PROSITE" id="PS50851">
    <property type="entry name" value="CHEW"/>
    <property type="match status" value="1"/>
</dbReference>
<comment type="caution">
    <text evidence="2">The sequence shown here is derived from an EMBL/GenBank/DDBJ whole genome shotgun (WGS) entry which is preliminary data.</text>
</comment>
<evidence type="ECO:0000259" key="1">
    <source>
        <dbReference type="PROSITE" id="PS50851"/>
    </source>
</evidence>
<dbReference type="InterPro" id="IPR036061">
    <property type="entry name" value="CheW-like_dom_sf"/>
</dbReference>
<sequence length="184" mass="20200">MSAKKETVQSQATQYLTFMLREEGFAIEISKVREVLDVTTMTRIPRMPEYLSGVINLRGNVVPVMDLGLKLGMGSIEYCKNTCIMIVELEVDANLVEMGVLTDSVQMVLDLNPEDIESVPKMGTNLNTEFIKGMGRQSEEKFLIILDIDKVLASEGEAALREIDSIASTHSVAANPEESVGAEA</sequence>
<evidence type="ECO:0000313" key="3">
    <source>
        <dbReference type="Proteomes" id="UP001154240"/>
    </source>
</evidence>
<dbReference type="Proteomes" id="UP001154240">
    <property type="component" value="Unassembled WGS sequence"/>
</dbReference>
<dbReference type="AlphaFoldDB" id="A0A9X4MGT8"/>
<dbReference type="RefSeq" id="WP_307631541.1">
    <property type="nucleotide sequence ID" value="NZ_JAPHEH010000001.1"/>
</dbReference>
<gene>
    <name evidence="2" type="ORF">OLX77_00110</name>
</gene>
<dbReference type="GO" id="GO:0005829">
    <property type="term" value="C:cytosol"/>
    <property type="evidence" value="ECO:0007669"/>
    <property type="project" value="TreeGrafter"/>
</dbReference>
<dbReference type="Pfam" id="PF01584">
    <property type="entry name" value="CheW"/>
    <property type="match status" value="1"/>
</dbReference>
<organism evidence="2 3">
    <name type="scientific">Thiovibrio frasassiensis</name>
    <dbReference type="NCBI Taxonomy" id="2984131"/>
    <lineage>
        <taxon>Bacteria</taxon>
        <taxon>Pseudomonadati</taxon>
        <taxon>Thermodesulfobacteriota</taxon>
        <taxon>Desulfobulbia</taxon>
        <taxon>Desulfobulbales</taxon>
        <taxon>Thiovibrionaceae</taxon>
        <taxon>Thiovibrio</taxon>
    </lineage>
</organism>
<dbReference type="CDD" id="cd00732">
    <property type="entry name" value="CheW"/>
    <property type="match status" value="1"/>
</dbReference>
<dbReference type="SMART" id="SM00260">
    <property type="entry name" value="CheW"/>
    <property type="match status" value="1"/>
</dbReference>
<feature type="domain" description="CheW-like" evidence="1">
    <location>
        <begin position="12"/>
        <end position="157"/>
    </location>
</feature>
<evidence type="ECO:0000313" key="2">
    <source>
        <dbReference type="EMBL" id="MDG4474559.1"/>
    </source>
</evidence>
<dbReference type="EMBL" id="JAPHEH010000001">
    <property type="protein sequence ID" value="MDG4474559.1"/>
    <property type="molecule type" value="Genomic_DNA"/>
</dbReference>
<reference evidence="2" key="1">
    <citation type="journal article" date="2022" name="bioRxiv">
        <title>Thiovibrio frasassiensisgen. nov., sp. nov., an autotrophic, elemental sulfur disproportionating bacterium isolated from sulfidic karst sediment, and proposal of Thiovibrionaceae fam. nov.</title>
        <authorList>
            <person name="Aronson H."/>
            <person name="Thomas C."/>
            <person name="Bhattacharyya M."/>
            <person name="Eckstein S."/>
            <person name="Jensen S."/>
            <person name="Barco R."/>
            <person name="Macalady J."/>
            <person name="Amend J."/>
        </authorList>
    </citation>
    <scope>NUCLEOTIDE SEQUENCE</scope>
    <source>
        <strain evidence="2">RS19-109</strain>
    </source>
</reference>
<dbReference type="Gene3D" id="2.40.50.180">
    <property type="entry name" value="CheA-289, Domain 4"/>
    <property type="match status" value="1"/>
</dbReference>
<dbReference type="Gene3D" id="2.30.30.40">
    <property type="entry name" value="SH3 Domains"/>
    <property type="match status" value="1"/>
</dbReference>